<dbReference type="Proteomes" id="UP000252004">
    <property type="component" value="Chromosome"/>
</dbReference>
<proteinExistence type="predicted"/>
<evidence type="ECO:0000313" key="2">
    <source>
        <dbReference type="EMBL" id="AXE26711.1"/>
    </source>
</evidence>
<name>A0A344U740_9ACTN</name>
<gene>
    <name evidence="2" type="ORF">C0216_27650</name>
</gene>
<evidence type="ECO:0000313" key="3">
    <source>
        <dbReference type="Proteomes" id="UP000252004"/>
    </source>
</evidence>
<protein>
    <submittedName>
        <fullName evidence="2">Uncharacterized protein</fullName>
    </submittedName>
</protein>
<dbReference type="PROSITE" id="PS51257">
    <property type="entry name" value="PROKAR_LIPOPROTEIN"/>
    <property type="match status" value="1"/>
</dbReference>
<sequence length="164" mass="17282">MYRRRVRAAGGVAVLAALAGLLTGCGSDAFERCVPEAAETAGAAQLAGTFDGELEAKGVRLTLALTPGTAHGGSFTVENWPTGGSSFHAHLGKTFSGSGTWVVDPAGHGRDRTTLLMDFSEPEGIMRGDTLDRLSIGIDAKRTFVYDDPDPDVCPDFRLRLRTG</sequence>
<keyword evidence="3" id="KW-1185">Reference proteome</keyword>
<dbReference type="EMBL" id="CP030862">
    <property type="protein sequence ID" value="AXE26711.1"/>
    <property type="molecule type" value="Genomic_DNA"/>
</dbReference>
<dbReference type="AlphaFoldDB" id="A0A344U740"/>
<reference evidence="2 3" key="1">
    <citation type="submission" date="2018-01" db="EMBL/GenBank/DDBJ databases">
        <title>Draft genome Sequence of streptomyces globosus LZH-48.</title>
        <authorList>
            <person name="Ran K."/>
            <person name="Li Z."/>
            <person name="Wei S."/>
            <person name="Dong R."/>
        </authorList>
    </citation>
    <scope>NUCLEOTIDE SEQUENCE [LARGE SCALE GENOMIC DNA]</scope>
    <source>
        <strain evidence="2 3">LZH-48</strain>
    </source>
</reference>
<dbReference type="OrthoDB" id="4197499at2"/>
<feature type="chain" id="PRO_5038590737" evidence="1">
    <location>
        <begin position="20"/>
        <end position="164"/>
    </location>
</feature>
<dbReference type="KEGG" id="sgz:C0216_27650"/>
<evidence type="ECO:0000256" key="1">
    <source>
        <dbReference type="SAM" id="SignalP"/>
    </source>
</evidence>
<feature type="signal peptide" evidence="1">
    <location>
        <begin position="1"/>
        <end position="19"/>
    </location>
</feature>
<organism evidence="2 3">
    <name type="scientific">Streptomyces globosus</name>
    <dbReference type="NCBI Taxonomy" id="68209"/>
    <lineage>
        <taxon>Bacteria</taxon>
        <taxon>Bacillati</taxon>
        <taxon>Actinomycetota</taxon>
        <taxon>Actinomycetes</taxon>
        <taxon>Kitasatosporales</taxon>
        <taxon>Streptomycetaceae</taxon>
        <taxon>Streptomyces</taxon>
    </lineage>
</organism>
<accession>A0A344U740</accession>
<dbReference type="RefSeq" id="WP_114057883.1">
    <property type="nucleotide sequence ID" value="NZ_CP030862.1"/>
</dbReference>
<keyword evidence="1" id="KW-0732">Signal</keyword>